<organism evidence="1 2">
    <name type="scientific">Aeromicrobium ginsengisoli</name>
    <dbReference type="NCBI Taxonomy" id="363867"/>
    <lineage>
        <taxon>Bacteria</taxon>
        <taxon>Bacillati</taxon>
        <taxon>Actinomycetota</taxon>
        <taxon>Actinomycetes</taxon>
        <taxon>Propionibacteriales</taxon>
        <taxon>Nocardioidaceae</taxon>
        <taxon>Aeromicrobium</taxon>
    </lineage>
</organism>
<dbReference type="InterPro" id="IPR007497">
    <property type="entry name" value="SIMPL/DUF541"/>
</dbReference>
<dbReference type="Pfam" id="PF04402">
    <property type="entry name" value="SIMPL"/>
    <property type="match status" value="1"/>
</dbReference>
<name>A0A5M4FB71_9ACTN</name>
<comment type="caution">
    <text evidence="1">The sequence shown here is derived from an EMBL/GenBank/DDBJ whole genome shotgun (WGS) entry which is preliminary data.</text>
</comment>
<sequence>MRQDDRMTLDITVRGSAEQHYPAERAIVSMAAAVEGSDRQQVFQDAVAIHDPLVSQLRELVELRAVGPWSSDQVRVFSHRPWDAEGKRGETVHVARVQVGAEFTDFERLSGFLDFWSGKNGVEIAGIGWDVGVKNRRSYEAEVRKAAVDDAVNKAQSYANAVRRGKVVAVQLADPGMLTHHIESPAAFPMLAKSGFADTSDGGPQLDLTPAEIVIHVDVDARFVAE</sequence>
<evidence type="ECO:0000313" key="1">
    <source>
        <dbReference type="EMBL" id="KAA1395594.1"/>
    </source>
</evidence>
<evidence type="ECO:0000313" key="2">
    <source>
        <dbReference type="Proteomes" id="UP000380867"/>
    </source>
</evidence>
<dbReference type="Gene3D" id="3.30.110.170">
    <property type="entry name" value="Protein of unknown function (DUF541), domain 1"/>
    <property type="match status" value="1"/>
</dbReference>
<dbReference type="Proteomes" id="UP000380867">
    <property type="component" value="Unassembled WGS sequence"/>
</dbReference>
<protein>
    <submittedName>
        <fullName evidence="1">SIMPL domain-containing protein</fullName>
    </submittedName>
</protein>
<dbReference type="EMBL" id="SDPQ02000003">
    <property type="protein sequence ID" value="KAA1395594.1"/>
    <property type="molecule type" value="Genomic_DNA"/>
</dbReference>
<keyword evidence="2" id="KW-1185">Reference proteome</keyword>
<reference evidence="1" key="1">
    <citation type="submission" date="2019-09" db="EMBL/GenBank/DDBJ databases">
        <authorList>
            <person name="Li J."/>
        </authorList>
    </citation>
    <scope>NUCLEOTIDE SEQUENCE [LARGE SCALE GENOMIC DNA]</scope>
    <source>
        <strain evidence="1">JCM 14732</strain>
    </source>
</reference>
<accession>A0A5M4FB71</accession>
<gene>
    <name evidence="1" type="ORF">ESP70_015695</name>
</gene>
<dbReference type="OrthoDB" id="3724496at2"/>
<proteinExistence type="predicted"/>
<dbReference type="Gene3D" id="3.30.70.2970">
    <property type="entry name" value="Protein of unknown function (DUF541), domain 2"/>
    <property type="match status" value="1"/>
</dbReference>
<dbReference type="AlphaFoldDB" id="A0A5M4FB71"/>